<keyword evidence="3" id="KW-1185">Reference proteome</keyword>
<accession>A0A4R2NM67</accession>
<comment type="function">
    <text evidence="1">Mediates coordination of peptidoglycan synthesis and outer membrane constriction during cell division.</text>
</comment>
<dbReference type="Pfam" id="PF13174">
    <property type="entry name" value="TPR_6"/>
    <property type="match status" value="1"/>
</dbReference>
<dbReference type="HAMAP" id="MF_02066">
    <property type="entry name" value="CpoB"/>
    <property type="match status" value="1"/>
</dbReference>
<proteinExistence type="inferred from homology"/>
<feature type="chain" id="PRO_5021054506" description="Cell division coordinator CpoB" evidence="1">
    <location>
        <begin position="23"/>
        <end position="274"/>
    </location>
</feature>
<protein>
    <recommendedName>
        <fullName evidence="1">Cell division coordinator CpoB</fullName>
    </recommendedName>
</protein>
<dbReference type="SUPFAM" id="SSF48452">
    <property type="entry name" value="TPR-like"/>
    <property type="match status" value="1"/>
</dbReference>
<reference evidence="2 3" key="1">
    <citation type="submission" date="2019-03" db="EMBL/GenBank/DDBJ databases">
        <title>Genomic Encyclopedia of Type Strains, Phase IV (KMG-IV): sequencing the most valuable type-strain genomes for metagenomic binning, comparative biology and taxonomic classification.</title>
        <authorList>
            <person name="Goeker M."/>
        </authorList>
    </citation>
    <scope>NUCLEOTIDE SEQUENCE [LARGE SCALE GENOMIC DNA]</scope>
    <source>
        <strain evidence="2 3">DSM 2781</strain>
    </source>
</reference>
<comment type="caution">
    <text evidence="2">The sequence shown here is derived from an EMBL/GenBank/DDBJ whole genome shotgun (WGS) entry which is preliminary data.</text>
</comment>
<dbReference type="InterPro" id="IPR014162">
    <property type="entry name" value="CpoB_C"/>
</dbReference>
<keyword evidence="1" id="KW-0132">Cell division</keyword>
<dbReference type="EMBL" id="SLXL01000005">
    <property type="protein sequence ID" value="TCP22753.1"/>
    <property type="molecule type" value="Genomic_DNA"/>
</dbReference>
<evidence type="ECO:0000313" key="2">
    <source>
        <dbReference type="EMBL" id="TCP22753.1"/>
    </source>
</evidence>
<keyword evidence="1" id="KW-0732">Signal</keyword>
<dbReference type="OrthoDB" id="9763909at2"/>
<dbReference type="InterPro" id="IPR011990">
    <property type="entry name" value="TPR-like_helical_dom_sf"/>
</dbReference>
<name>A0A4R2NM67_RHOAD</name>
<organism evidence="2 3">
    <name type="scientific">Rhodovulum adriaticum</name>
    <name type="common">Rhodopseudomonas adriatica</name>
    <dbReference type="NCBI Taxonomy" id="35804"/>
    <lineage>
        <taxon>Bacteria</taxon>
        <taxon>Pseudomonadati</taxon>
        <taxon>Pseudomonadota</taxon>
        <taxon>Alphaproteobacteria</taxon>
        <taxon>Rhodobacterales</taxon>
        <taxon>Paracoccaceae</taxon>
        <taxon>Rhodovulum</taxon>
    </lineage>
</organism>
<feature type="signal peptide" evidence="1">
    <location>
        <begin position="1"/>
        <end position="22"/>
    </location>
</feature>
<evidence type="ECO:0000313" key="3">
    <source>
        <dbReference type="Proteomes" id="UP000295733"/>
    </source>
</evidence>
<gene>
    <name evidence="1" type="primary">cpoB</name>
    <name evidence="2" type="ORF">EV656_10552</name>
</gene>
<dbReference type="InterPro" id="IPR034706">
    <property type="entry name" value="CpoB"/>
</dbReference>
<dbReference type="AlphaFoldDB" id="A0A4R2NM67"/>
<dbReference type="InterPro" id="IPR019734">
    <property type="entry name" value="TPR_rpt"/>
</dbReference>
<dbReference type="RefSeq" id="WP_132602666.1">
    <property type="nucleotide sequence ID" value="NZ_NRRP01000046.1"/>
</dbReference>
<dbReference type="GO" id="GO:0030288">
    <property type="term" value="C:outer membrane-bounded periplasmic space"/>
    <property type="evidence" value="ECO:0007669"/>
    <property type="project" value="UniProtKB-UniRule"/>
</dbReference>
<keyword evidence="1" id="KW-0131">Cell cycle</keyword>
<dbReference type="Gene3D" id="1.25.40.10">
    <property type="entry name" value="Tetratricopeptide repeat domain"/>
    <property type="match status" value="1"/>
</dbReference>
<comment type="subcellular location">
    <subcellularLocation>
        <location evidence="1">Periplasm</location>
    </subcellularLocation>
</comment>
<keyword evidence="1" id="KW-0175">Coiled coil</keyword>
<keyword evidence="1" id="KW-0574">Periplasm</keyword>
<dbReference type="GO" id="GO:0043093">
    <property type="term" value="P:FtsZ-dependent cytokinesis"/>
    <property type="evidence" value="ECO:0007669"/>
    <property type="project" value="UniProtKB-UniRule"/>
</dbReference>
<dbReference type="NCBIfam" id="TIGR02795">
    <property type="entry name" value="tol_pal_ybgF"/>
    <property type="match status" value="1"/>
</dbReference>
<feature type="coiled-coil region" evidence="1">
    <location>
        <begin position="29"/>
        <end position="96"/>
    </location>
</feature>
<evidence type="ECO:0000256" key="1">
    <source>
        <dbReference type="HAMAP-Rule" id="MF_02066"/>
    </source>
</evidence>
<comment type="similarity">
    <text evidence="1">Belongs to the CpoB family.</text>
</comment>
<sequence length="274" mass="28927" precursor="true">MRIAALILGLALALGPGMPGMAQTRDETLADIRQELSVLFVQVQRLKRELSTTGGVSVPPAGGSTLQRIDAIEQELQRLTARAEEMEHRIQRIVEDGTRRIADLEFRLVELEGGDVSQLGETTTLGGVDLPTAAPATPPQGDQTAELAVGERADFDAARAALEAGEYATAVDLFTAFSQDYPVSPFAAEAHFLRGEAHWALGETSAAARAYLDSFSGDASGARAPQALVKLGLALDELGQAREACVTLGEVGRRFPETAEAQEAAQAMAGIGCQ</sequence>
<dbReference type="Proteomes" id="UP000295733">
    <property type="component" value="Unassembled WGS sequence"/>
</dbReference>
<dbReference type="Pfam" id="PF13432">
    <property type="entry name" value="TPR_16"/>
    <property type="match status" value="1"/>
</dbReference>